<dbReference type="Proteomes" id="UP000823046">
    <property type="component" value="Unassembled WGS sequence"/>
</dbReference>
<comment type="caution">
    <text evidence="7">The sequence shown here is derived from an EMBL/GenBank/DDBJ whole genome shotgun (WGS) entry which is preliminary data.</text>
</comment>
<evidence type="ECO:0000256" key="3">
    <source>
        <dbReference type="ARBA" id="ARBA00022517"/>
    </source>
</evidence>
<feature type="domain" description="Brix" evidence="6">
    <location>
        <begin position="109"/>
        <end position="310"/>
    </location>
</feature>
<keyword evidence="4" id="KW-0539">Nucleus</keyword>
<evidence type="ECO:0000256" key="2">
    <source>
        <dbReference type="ARBA" id="ARBA00006369"/>
    </source>
</evidence>
<dbReference type="PANTHER" id="PTHR13634:SF0">
    <property type="entry name" value="RIBOSOME BIOGENESIS PROTEIN BRX1 HOMOLOG"/>
    <property type="match status" value="1"/>
</dbReference>
<evidence type="ECO:0000313" key="8">
    <source>
        <dbReference type="Proteomes" id="UP000823046"/>
    </source>
</evidence>
<evidence type="ECO:0000256" key="5">
    <source>
        <dbReference type="SAM" id="MobiDB-lite"/>
    </source>
</evidence>
<protein>
    <submittedName>
        <fullName evidence="7">Brix domain-containing protein</fullName>
    </submittedName>
</protein>
<dbReference type="PROSITE" id="PS50833">
    <property type="entry name" value="BRIX"/>
    <property type="match status" value="1"/>
</dbReference>
<evidence type="ECO:0000313" key="7">
    <source>
        <dbReference type="EMBL" id="KAF8820712.1"/>
    </source>
</evidence>
<dbReference type="Pfam" id="PF04427">
    <property type="entry name" value="Brix"/>
    <property type="match status" value="1"/>
</dbReference>
<comment type="subcellular location">
    <subcellularLocation>
        <location evidence="1">Nucleus</location>
        <location evidence="1">Nucleolus</location>
    </subcellularLocation>
</comment>
<gene>
    <name evidence="7" type="ORF">IE077_002901</name>
</gene>
<dbReference type="SUPFAM" id="SSF52954">
    <property type="entry name" value="Class II aaRS ABD-related"/>
    <property type="match status" value="1"/>
</dbReference>
<evidence type="ECO:0000259" key="6">
    <source>
        <dbReference type="PROSITE" id="PS50833"/>
    </source>
</evidence>
<evidence type="ECO:0000256" key="4">
    <source>
        <dbReference type="ARBA" id="ARBA00023242"/>
    </source>
</evidence>
<reference evidence="7 8" key="1">
    <citation type="journal article" date="2020" name="bioRxiv">
        <title>Metabolic contributions of an alphaproteobacterial endosymbiont in the apicomplexan Cardiosporidium cionae.</title>
        <authorList>
            <person name="Hunter E.S."/>
            <person name="Paight C.J."/>
            <person name="Lane C.E."/>
        </authorList>
    </citation>
    <scope>NUCLEOTIDE SEQUENCE [LARGE SCALE GENOMIC DNA]</scope>
    <source>
        <strain evidence="7">ESH_2018</strain>
    </source>
</reference>
<keyword evidence="8" id="KW-1185">Reference proteome</keyword>
<organism evidence="7 8">
    <name type="scientific">Cardiosporidium cionae</name>
    <dbReference type="NCBI Taxonomy" id="476202"/>
    <lineage>
        <taxon>Eukaryota</taxon>
        <taxon>Sar</taxon>
        <taxon>Alveolata</taxon>
        <taxon>Apicomplexa</taxon>
        <taxon>Aconoidasida</taxon>
        <taxon>Nephromycida</taxon>
        <taxon>Cardiosporidium</taxon>
    </lineage>
</organism>
<sequence>MKRKAVKASKNKQSGKVPKKKVKVSIPHTVGTTPLQESADISNPLASREAEPTTIDAVGKTEENHCLPERIISAEDDPSLTESSALDPYLLQDAEYLKNPSALRWKNKQRTLLFCSRGVKHRERHLLEDLKRLLPHHKSESKWEKKEALHEINELCELSLCNNVIFLESRKNDLFMWMGRSPHGPSAKFRIYNLHTLGELKLTGNCLLYSRPLLVFDNSFSQLPLLKVLRELFIQVFGTPRNHPKSKPFHDHALCWYYHDNKIWFRHYQISPFMVSDPNKIVEKAEQQTLTEIGPRFVMDPIKILEGSFQGKIIWKNPHYTSQNALRTRFRMEQSNNYMKRRKATEKHKVHTIKNVPAEAEVSNETVFGDDSKTS</sequence>
<dbReference type="InterPro" id="IPR026532">
    <property type="entry name" value="BRX1"/>
</dbReference>
<name>A0ABQ7J9N4_9APIC</name>
<dbReference type="EMBL" id="JADAQX010000320">
    <property type="protein sequence ID" value="KAF8820712.1"/>
    <property type="molecule type" value="Genomic_DNA"/>
</dbReference>
<dbReference type="PANTHER" id="PTHR13634">
    <property type="entry name" value="RIBOSOME BIOGENESIS PROTEIN BRIX"/>
    <property type="match status" value="1"/>
</dbReference>
<dbReference type="SMART" id="SM00879">
    <property type="entry name" value="Brix"/>
    <property type="match status" value="1"/>
</dbReference>
<feature type="region of interest" description="Disordered" evidence="5">
    <location>
        <begin position="1"/>
        <end position="51"/>
    </location>
</feature>
<feature type="compositionally biased region" description="Basic residues" evidence="5">
    <location>
        <begin position="1"/>
        <end position="10"/>
    </location>
</feature>
<keyword evidence="3" id="KW-0690">Ribosome biogenesis</keyword>
<comment type="similarity">
    <text evidence="2">Belongs to the BRX1 family.</text>
</comment>
<proteinExistence type="inferred from homology"/>
<dbReference type="InterPro" id="IPR007109">
    <property type="entry name" value="Brix"/>
</dbReference>
<feature type="compositionally biased region" description="Polar residues" evidence="5">
    <location>
        <begin position="30"/>
        <end position="45"/>
    </location>
</feature>
<accession>A0ABQ7J9N4</accession>
<evidence type="ECO:0000256" key="1">
    <source>
        <dbReference type="ARBA" id="ARBA00004604"/>
    </source>
</evidence>